<evidence type="ECO:0000313" key="2">
    <source>
        <dbReference type="Proteomes" id="UP000030428"/>
    </source>
</evidence>
<dbReference type="AlphaFoldDB" id="A0A0A6RNF5"/>
<keyword evidence="2" id="KW-1185">Reference proteome</keyword>
<sequence>MKQLVVGWQEEKRWYPIGKVERDDNSFSFAYTKGAQVAADECHFQPLLSFPDFKRIYKSAEMFPWLRHRLLSSKRPEFKRYLQWLQIDSNQSDEFSILAKSGGRRATDAFELFAIPALSTSGWSQIEFFLRGIPSLSTASRQRIAQLQVDEPLFIMQDYAADECVLRTQDQFLVGFCPKYLSKLLVSVVRHEPYVVIVKVQKVNPVPTPMEFRLFCHVELRLPNGDNPFNQEVYKSLV</sequence>
<name>A0A0A6RNF5_9GAMM</name>
<evidence type="ECO:0000313" key="1">
    <source>
        <dbReference type="EMBL" id="KHD05351.1"/>
    </source>
</evidence>
<reference evidence="1 2" key="1">
    <citation type="journal article" date="2016" name="Front. Microbiol.">
        <title>Single-Cell (Meta-)Genomics of a Dimorphic Candidatus Thiomargarita nelsonii Reveals Genomic Plasticity.</title>
        <authorList>
            <person name="Flood B.E."/>
            <person name="Fliss P."/>
            <person name="Jones D.S."/>
            <person name="Dick G.J."/>
            <person name="Jain S."/>
            <person name="Kaster A.K."/>
            <person name="Winkel M."/>
            <person name="Mussmann M."/>
            <person name="Bailey J."/>
        </authorList>
    </citation>
    <scope>NUCLEOTIDE SEQUENCE [LARGE SCALE GENOMIC DNA]</scope>
    <source>
        <strain evidence="1">Hydrate Ridge</strain>
    </source>
</reference>
<proteinExistence type="predicted"/>
<gene>
    <name evidence="1" type="ORF">PN36_28400</name>
</gene>
<evidence type="ECO:0008006" key="3">
    <source>
        <dbReference type="Google" id="ProtNLM"/>
    </source>
</evidence>
<organism evidence="1 2">
    <name type="scientific">Candidatus Thiomargarita nelsonii</name>
    <dbReference type="NCBI Taxonomy" id="1003181"/>
    <lineage>
        <taxon>Bacteria</taxon>
        <taxon>Pseudomonadati</taxon>
        <taxon>Pseudomonadota</taxon>
        <taxon>Gammaproteobacteria</taxon>
        <taxon>Thiotrichales</taxon>
        <taxon>Thiotrichaceae</taxon>
        <taxon>Thiomargarita</taxon>
    </lineage>
</organism>
<comment type="caution">
    <text evidence="1">The sequence shown here is derived from an EMBL/GenBank/DDBJ whole genome shotgun (WGS) entry which is preliminary data.</text>
</comment>
<accession>A0A0A6RNF5</accession>
<dbReference type="Proteomes" id="UP000030428">
    <property type="component" value="Unassembled WGS sequence"/>
</dbReference>
<protein>
    <recommendedName>
        <fullName evidence="3">HIRAN domain-containing protein</fullName>
    </recommendedName>
</protein>
<dbReference type="EMBL" id="JSZA02000183">
    <property type="protein sequence ID" value="KHD05351.1"/>
    <property type="molecule type" value="Genomic_DNA"/>
</dbReference>